<comment type="caution">
    <text evidence="2">The sequence shown here is derived from an EMBL/GenBank/DDBJ whole genome shotgun (WGS) entry which is preliminary data.</text>
</comment>
<keyword evidence="2" id="KW-0804">Transcription</keyword>
<reference evidence="2" key="1">
    <citation type="submission" date="2018-05" db="EMBL/GenBank/DDBJ databases">
        <title>Draft genome of Mucuna pruriens seed.</title>
        <authorList>
            <person name="Nnadi N.E."/>
            <person name="Vos R."/>
            <person name="Hasami M.H."/>
            <person name="Devisetty U.K."/>
            <person name="Aguiy J.C."/>
        </authorList>
    </citation>
    <scope>NUCLEOTIDE SEQUENCE [LARGE SCALE GENOMIC DNA]</scope>
    <source>
        <strain evidence="2">JCA_2017</strain>
    </source>
</reference>
<name>A0A371EPC6_MUCPR</name>
<dbReference type="Proteomes" id="UP000257109">
    <property type="component" value="Unassembled WGS sequence"/>
</dbReference>
<dbReference type="Pfam" id="PF03871">
    <property type="entry name" value="RNA_pol_Rpb5_N"/>
    <property type="match status" value="1"/>
</dbReference>
<dbReference type="OrthoDB" id="248779at2759"/>
<dbReference type="Gene3D" id="3.40.1340.10">
    <property type="entry name" value="RNA polymerase, Rpb5, N-terminal domain"/>
    <property type="match status" value="1"/>
</dbReference>
<dbReference type="GO" id="GO:0003677">
    <property type="term" value="F:DNA binding"/>
    <property type="evidence" value="ECO:0007669"/>
    <property type="project" value="InterPro"/>
</dbReference>
<evidence type="ECO:0000259" key="1">
    <source>
        <dbReference type="Pfam" id="PF03871"/>
    </source>
</evidence>
<dbReference type="GO" id="GO:0005666">
    <property type="term" value="C:RNA polymerase III complex"/>
    <property type="evidence" value="ECO:0007669"/>
    <property type="project" value="TreeGrafter"/>
</dbReference>
<keyword evidence="2" id="KW-0240">DNA-directed RNA polymerase</keyword>
<proteinExistence type="predicted"/>
<feature type="domain" description="RNA polymerase Rpb5 N-terminal" evidence="1">
    <location>
        <begin position="7"/>
        <end position="91"/>
    </location>
</feature>
<evidence type="ECO:0000313" key="2">
    <source>
        <dbReference type="EMBL" id="RDX67900.1"/>
    </source>
</evidence>
<dbReference type="InterPro" id="IPR005571">
    <property type="entry name" value="RNA_pol_Rpb5_N"/>
</dbReference>
<dbReference type="GO" id="GO:0005736">
    <property type="term" value="C:RNA polymerase I complex"/>
    <property type="evidence" value="ECO:0007669"/>
    <property type="project" value="TreeGrafter"/>
</dbReference>
<accession>A0A371EPC6</accession>
<dbReference type="STRING" id="157652.A0A371EPC6"/>
<dbReference type="GO" id="GO:0005665">
    <property type="term" value="C:RNA polymerase II, core complex"/>
    <property type="evidence" value="ECO:0007669"/>
    <property type="project" value="TreeGrafter"/>
</dbReference>
<dbReference type="PANTHER" id="PTHR10535">
    <property type="entry name" value="DNA-DIRECTED RNA POLYMERASES I, II, AND III SUBUNIT RPABC1"/>
    <property type="match status" value="1"/>
</dbReference>
<organism evidence="2 3">
    <name type="scientific">Mucuna pruriens</name>
    <name type="common">Velvet bean</name>
    <name type="synonym">Dolichos pruriens</name>
    <dbReference type="NCBI Taxonomy" id="157652"/>
    <lineage>
        <taxon>Eukaryota</taxon>
        <taxon>Viridiplantae</taxon>
        <taxon>Streptophyta</taxon>
        <taxon>Embryophyta</taxon>
        <taxon>Tracheophyta</taxon>
        <taxon>Spermatophyta</taxon>
        <taxon>Magnoliopsida</taxon>
        <taxon>eudicotyledons</taxon>
        <taxon>Gunneridae</taxon>
        <taxon>Pentapetalae</taxon>
        <taxon>rosids</taxon>
        <taxon>fabids</taxon>
        <taxon>Fabales</taxon>
        <taxon>Fabaceae</taxon>
        <taxon>Papilionoideae</taxon>
        <taxon>50 kb inversion clade</taxon>
        <taxon>NPAAA clade</taxon>
        <taxon>indigoferoid/millettioid clade</taxon>
        <taxon>Phaseoleae</taxon>
        <taxon>Mucuna</taxon>
    </lineage>
</organism>
<protein>
    <submittedName>
        <fullName evidence="2">DNA-directed RNA polymerases II and IV subunit 5A</fullName>
    </submittedName>
</protein>
<evidence type="ECO:0000313" key="3">
    <source>
        <dbReference type="Proteomes" id="UP000257109"/>
    </source>
</evidence>
<feature type="non-terminal residue" evidence="2">
    <location>
        <position position="1"/>
    </location>
</feature>
<dbReference type="GO" id="GO:0003899">
    <property type="term" value="F:DNA-directed RNA polymerase activity"/>
    <property type="evidence" value="ECO:0007669"/>
    <property type="project" value="InterPro"/>
</dbReference>
<dbReference type="EMBL" id="QJKJ01012780">
    <property type="protein sequence ID" value="RDX67900.1"/>
    <property type="molecule type" value="Genomic_DNA"/>
</dbReference>
<dbReference type="PANTHER" id="PTHR10535:SF0">
    <property type="entry name" value="DNA-DIRECTED RNA POLYMERASES I, II, AND III SUBUNIT RPABC1"/>
    <property type="match status" value="1"/>
</dbReference>
<dbReference type="AlphaFoldDB" id="A0A371EPC6"/>
<gene>
    <name evidence="2" type="primary">NRPB5A</name>
    <name evidence="2" type="ORF">CR513_53172</name>
</gene>
<dbReference type="FunFam" id="3.40.1340.10:FF:000001">
    <property type="entry name" value="DNA-directed RNA polymerases I, II, and III subunit RPABC1"/>
    <property type="match status" value="1"/>
</dbReference>
<dbReference type="GO" id="GO:0006366">
    <property type="term" value="P:transcription by RNA polymerase II"/>
    <property type="evidence" value="ECO:0007669"/>
    <property type="project" value="TreeGrafter"/>
</dbReference>
<dbReference type="InterPro" id="IPR014381">
    <property type="entry name" value="Arch_Rpo5/euc_Rpb5"/>
</dbReference>
<dbReference type="GO" id="GO:0006362">
    <property type="term" value="P:transcription elongation by RNA polymerase I"/>
    <property type="evidence" value="ECO:0007669"/>
    <property type="project" value="TreeGrafter"/>
</dbReference>
<dbReference type="InterPro" id="IPR036710">
    <property type="entry name" value="RNA_pol_Rpb5_N_sf"/>
</dbReference>
<keyword evidence="3" id="KW-1185">Reference proteome</keyword>
<sequence length="170" mass="19775">MVVSLSDEEISRLYRVRKPVMQMLKNRGYRVCDMEINMSQQDFINLFPQNLRREDFDIHTAKLDNPADQICVFFPEEAKIGAETLKAYVRRLYSENVLKAILVVQDKPTIFEGFSSHKEKEKPTAFVQITCTNEGSSESRLEIFLEAQLMMFYDNLVPQDHAITDTQNKT</sequence>
<dbReference type="SUPFAM" id="SSF53036">
    <property type="entry name" value="Eukaryotic RPB5 N-terminal domain"/>
    <property type="match status" value="1"/>
</dbReference>
<dbReference type="GO" id="GO:0042797">
    <property type="term" value="P:tRNA transcription by RNA polymerase III"/>
    <property type="evidence" value="ECO:0007669"/>
    <property type="project" value="TreeGrafter"/>
</dbReference>